<dbReference type="Pfam" id="PF00078">
    <property type="entry name" value="RVT_1"/>
    <property type="match status" value="1"/>
</dbReference>
<comment type="caution">
    <text evidence="3">The sequence shown here is derived from an EMBL/GenBank/DDBJ whole genome shotgun (WGS) entry which is preliminary data.</text>
</comment>
<proteinExistence type="predicted"/>
<evidence type="ECO:0000256" key="1">
    <source>
        <dbReference type="SAM" id="MobiDB-lite"/>
    </source>
</evidence>
<dbReference type="AlphaFoldDB" id="A0AAV4CW79"/>
<dbReference type="PANTHER" id="PTHR19446">
    <property type="entry name" value="REVERSE TRANSCRIPTASES"/>
    <property type="match status" value="1"/>
</dbReference>
<sequence>MNTDRKETDAFNKHFSKVNTVPQEPRMRRLRKALERTPTASIRTFEAEFTVTELDIALGKGKPGKAPGPDGITQEMLSHLGPKVKCILLNLFNRTWKSGELPRAWRTAVLVPNLKKGKCATAAESYRPISLTSVISKSMERMVNAGLYHYLEQNTCLDESQSGFRRHRTTVDQLVRFTQSVINAWQAKSHTVAVFVVLEKAYDRVWRTGLEVRLQEHGITGRMYRWLKAFLTESFIRTRIKGTLSSTRPLADGLPQGSALSCTLNPVLKKVLDIRIEKDSLHRDDLPRYLGVSLDPRLCLRRHIEEVANSVRERIRILQKLDGTNWGVTPKSLRTIYVSFTRAVLEYANPVLNLASRTSLEKLDRVQNAALRLVLGALRSTPIAILELATGFEPLGLRRGEQTVFAQERYLRTGEGAPLRTMVENFSTRHRRIKKVSVLSVAHDLSKTYGVPTDRAPLPVPPRAPETAPTPPPPPVTSLYIGPMGRKEETCPLAMRALSLETIARFGRENAIAYTDGSSNGGTGNGATGSTSCGQTEAQLGNADQ</sequence>
<dbReference type="InterPro" id="IPR043502">
    <property type="entry name" value="DNA/RNA_pol_sf"/>
</dbReference>
<keyword evidence="3" id="KW-0808">Transferase</keyword>
<feature type="region of interest" description="Disordered" evidence="1">
    <location>
        <begin position="513"/>
        <end position="545"/>
    </location>
</feature>
<dbReference type="EMBL" id="BLXT01007044">
    <property type="protein sequence ID" value="GFO36149.1"/>
    <property type="molecule type" value="Genomic_DNA"/>
</dbReference>
<protein>
    <submittedName>
        <fullName evidence="3">Reverse transcriptase-like protein</fullName>
    </submittedName>
</protein>
<evidence type="ECO:0000259" key="2">
    <source>
        <dbReference type="Pfam" id="PF00078"/>
    </source>
</evidence>
<keyword evidence="4" id="KW-1185">Reference proteome</keyword>
<accession>A0AAV4CW79</accession>
<dbReference type="Proteomes" id="UP000735302">
    <property type="component" value="Unassembled WGS sequence"/>
</dbReference>
<dbReference type="GO" id="GO:0003964">
    <property type="term" value="F:RNA-directed DNA polymerase activity"/>
    <property type="evidence" value="ECO:0007669"/>
    <property type="project" value="UniProtKB-KW"/>
</dbReference>
<evidence type="ECO:0000313" key="3">
    <source>
        <dbReference type="EMBL" id="GFO36149.1"/>
    </source>
</evidence>
<feature type="domain" description="Reverse transcriptase" evidence="2">
    <location>
        <begin position="116"/>
        <end position="264"/>
    </location>
</feature>
<reference evidence="3 4" key="1">
    <citation type="journal article" date="2021" name="Elife">
        <title>Chloroplast acquisition without the gene transfer in kleptoplastic sea slugs, Plakobranchus ocellatus.</title>
        <authorList>
            <person name="Maeda T."/>
            <person name="Takahashi S."/>
            <person name="Yoshida T."/>
            <person name="Shimamura S."/>
            <person name="Takaki Y."/>
            <person name="Nagai Y."/>
            <person name="Toyoda A."/>
            <person name="Suzuki Y."/>
            <person name="Arimoto A."/>
            <person name="Ishii H."/>
            <person name="Satoh N."/>
            <person name="Nishiyama T."/>
            <person name="Hasebe M."/>
            <person name="Maruyama T."/>
            <person name="Minagawa J."/>
            <person name="Obokata J."/>
            <person name="Shigenobu S."/>
        </authorList>
    </citation>
    <scope>NUCLEOTIDE SEQUENCE [LARGE SCALE GENOMIC DNA]</scope>
</reference>
<evidence type="ECO:0000313" key="4">
    <source>
        <dbReference type="Proteomes" id="UP000735302"/>
    </source>
</evidence>
<keyword evidence="3" id="KW-0695">RNA-directed DNA polymerase</keyword>
<organism evidence="3 4">
    <name type="scientific">Plakobranchus ocellatus</name>
    <dbReference type="NCBI Taxonomy" id="259542"/>
    <lineage>
        <taxon>Eukaryota</taxon>
        <taxon>Metazoa</taxon>
        <taxon>Spiralia</taxon>
        <taxon>Lophotrochozoa</taxon>
        <taxon>Mollusca</taxon>
        <taxon>Gastropoda</taxon>
        <taxon>Heterobranchia</taxon>
        <taxon>Euthyneura</taxon>
        <taxon>Panpulmonata</taxon>
        <taxon>Sacoglossa</taxon>
        <taxon>Placobranchoidea</taxon>
        <taxon>Plakobranchidae</taxon>
        <taxon>Plakobranchus</taxon>
    </lineage>
</organism>
<feature type="compositionally biased region" description="Polar residues" evidence="1">
    <location>
        <begin position="535"/>
        <end position="545"/>
    </location>
</feature>
<dbReference type="InterPro" id="IPR000477">
    <property type="entry name" value="RT_dom"/>
</dbReference>
<keyword evidence="3" id="KW-0548">Nucleotidyltransferase</keyword>
<feature type="compositionally biased region" description="Pro residues" evidence="1">
    <location>
        <begin position="458"/>
        <end position="476"/>
    </location>
</feature>
<dbReference type="SUPFAM" id="SSF56672">
    <property type="entry name" value="DNA/RNA polymerases"/>
    <property type="match status" value="1"/>
</dbReference>
<gene>
    <name evidence="3" type="ORF">PoB_006265400</name>
</gene>
<feature type="region of interest" description="Disordered" evidence="1">
    <location>
        <begin position="450"/>
        <end position="477"/>
    </location>
</feature>
<name>A0AAV4CW79_9GAST</name>